<reference evidence="4" key="1">
    <citation type="submission" date="2017-02" db="UniProtKB">
        <authorList>
            <consortium name="WormBaseParasite"/>
        </authorList>
    </citation>
    <scope>IDENTIFICATION</scope>
</reference>
<dbReference type="Proteomes" id="UP000274131">
    <property type="component" value="Unassembled WGS sequence"/>
</dbReference>
<evidence type="ECO:0000313" key="3">
    <source>
        <dbReference type="Proteomes" id="UP000274131"/>
    </source>
</evidence>
<dbReference type="EMBL" id="UXUI01009680">
    <property type="protein sequence ID" value="VDD94144.1"/>
    <property type="molecule type" value="Genomic_DNA"/>
</dbReference>
<proteinExistence type="predicted"/>
<evidence type="ECO:0000256" key="1">
    <source>
        <dbReference type="SAM" id="MobiDB-lite"/>
    </source>
</evidence>
<reference evidence="2 3" key="2">
    <citation type="submission" date="2018-10" db="EMBL/GenBank/DDBJ databases">
        <authorList>
            <consortium name="Pathogen Informatics"/>
        </authorList>
    </citation>
    <scope>NUCLEOTIDE SEQUENCE [LARGE SCALE GENOMIC DNA]</scope>
</reference>
<name>A0A0N4VFG5_ENTVE</name>
<feature type="compositionally biased region" description="Polar residues" evidence="1">
    <location>
        <begin position="75"/>
        <end position="91"/>
    </location>
</feature>
<organism evidence="4">
    <name type="scientific">Enterobius vermicularis</name>
    <name type="common">Human pinworm</name>
    <dbReference type="NCBI Taxonomy" id="51028"/>
    <lineage>
        <taxon>Eukaryota</taxon>
        <taxon>Metazoa</taxon>
        <taxon>Ecdysozoa</taxon>
        <taxon>Nematoda</taxon>
        <taxon>Chromadorea</taxon>
        <taxon>Rhabditida</taxon>
        <taxon>Spirurina</taxon>
        <taxon>Oxyuridomorpha</taxon>
        <taxon>Oxyuroidea</taxon>
        <taxon>Oxyuridae</taxon>
        <taxon>Enterobius</taxon>
    </lineage>
</organism>
<accession>A0A0N4VFG5</accession>
<sequence length="91" mass="10014">MSCIELLTSLLGRAFFCLNSGKRKKLLSPEECCDIRKKKDVNWAETGESDEEDERTRDGELCQGVVPDDCDLDSGLSNDPDSSLIANDTNG</sequence>
<evidence type="ECO:0000313" key="2">
    <source>
        <dbReference type="EMBL" id="VDD94144.1"/>
    </source>
</evidence>
<keyword evidence="3" id="KW-1185">Reference proteome</keyword>
<dbReference type="WBParaSite" id="EVEC_0000948501-mRNA-1">
    <property type="protein sequence ID" value="EVEC_0000948501-mRNA-1"/>
    <property type="gene ID" value="EVEC_0000948501"/>
</dbReference>
<protein>
    <submittedName>
        <fullName evidence="2 4">Uncharacterized protein</fullName>
    </submittedName>
</protein>
<dbReference type="AlphaFoldDB" id="A0A0N4VFG5"/>
<feature type="region of interest" description="Disordered" evidence="1">
    <location>
        <begin position="44"/>
        <end position="91"/>
    </location>
</feature>
<gene>
    <name evidence="2" type="ORF">EVEC_LOCUS8895</name>
</gene>
<evidence type="ECO:0000313" key="4">
    <source>
        <dbReference type="WBParaSite" id="EVEC_0000948501-mRNA-1"/>
    </source>
</evidence>